<gene>
    <name evidence="1" type="ORF">SK128_024907</name>
</gene>
<dbReference type="PANTHER" id="PTHR23317">
    <property type="entry name" value="DEDICATOR OF CYTOKINESIS DOCK"/>
    <property type="match status" value="1"/>
</dbReference>
<proteinExistence type="predicted"/>
<accession>A0AAN8XL61</accession>
<keyword evidence="2" id="KW-1185">Reference proteome</keyword>
<protein>
    <submittedName>
        <fullName evidence="1">Uncharacterized protein</fullName>
    </submittedName>
</protein>
<reference evidence="1 2" key="1">
    <citation type="submission" date="2023-11" db="EMBL/GenBank/DDBJ databases">
        <title>Halocaridina rubra genome assembly.</title>
        <authorList>
            <person name="Smith C."/>
        </authorList>
    </citation>
    <scope>NUCLEOTIDE SEQUENCE [LARGE SCALE GENOMIC DNA]</scope>
    <source>
        <strain evidence="1">EP-1</strain>
        <tissue evidence="1">Whole</tissue>
    </source>
</reference>
<dbReference type="GO" id="GO:0005085">
    <property type="term" value="F:guanyl-nucleotide exchange factor activity"/>
    <property type="evidence" value="ECO:0007669"/>
    <property type="project" value="InterPro"/>
</dbReference>
<dbReference type="InterPro" id="IPR026791">
    <property type="entry name" value="DOCK"/>
</dbReference>
<evidence type="ECO:0000313" key="1">
    <source>
        <dbReference type="EMBL" id="KAK7082048.1"/>
    </source>
</evidence>
<organism evidence="1 2">
    <name type="scientific">Halocaridina rubra</name>
    <name type="common">Hawaiian red shrimp</name>
    <dbReference type="NCBI Taxonomy" id="373956"/>
    <lineage>
        <taxon>Eukaryota</taxon>
        <taxon>Metazoa</taxon>
        <taxon>Ecdysozoa</taxon>
        <taxon>Arthropoda</taxon>
        <taxon>Crustacea</taxon>
        <taxon>Multicrustacea</taxon>
        <taxon>Malacostraca</taxon>
        <taxon>Eumalacostraca</taxon>
        <taxon>Eucarida</taxon>
        <taxon>Decapoda</taxon>
        <taxon>Pleocyemata</taxon>
        <taxon>Caridea</taxon>
        <taxon>Atyoidea</taxon>
        <taxon>Atyidae</taxon>
        <taxon>Halocaridina</taxon>
    </lineage>
</organism>
<dbReference type="GO" id="GO:0007264">
    <property type="term" value="P:small GTPase-mediated signal transduction"/>
    <property type="evidence" value="ECO:0007669"/>
    <property type="project" value="InterPro"/>
</dbReference>
<sequence>MLDISQSKLVFQYAGPEVRWIDNQKSIFYVSMQLVSTVLCEDQHLHNFFQSSSSLLPLMGSSSGSSSASSPRSLQPMDADTQKNLKALLSLKVENIIIFFPTLLNQLLSVLLHGGTETVIDVTRVLVHIVDEVYEAGRDDVLHSYLKYVMNISCHGRRTVHEELCRSLSKLLDTSYKDQVIVSKILQHSQFLFAFIARSMALHLLTTARIKVT</sequence>
<comment type="caution">
    <text evidence="1">The sequence shown here is derived from an EMBL/GenBank/DDBJ whole genome shotgun (WGS) entry which is preliminary data.</text>
</comment>
<dbReference type="Proteomes" id="UP001381693">
    <property type="component" value="Unassembled WGS sequence"/>
</dbReference>
<evidence type="ECO:0000313" key="2">
    <source>
        <dbReference type="Proteomes" id="UP001381693"/>
    </source>
</evidence>
<name>A0AAN8XL61_HALRR</name>
<dbReference type="AlphaFoldDB" id="A0AAN8XL61"/>
<dbReference type="EMBL" id="JAXCGZ010004236">
    <property type="protein sequence ID" value="KAK7082048.1"/>
    <property type="molecule type" value="Genomic_DNA"/>
</dbReference>
<dbReference type="PANTHER" id="PTHR23317:SF26">
    <property type="entry name" value="ZIZIMIN, ISOFORM K"/>
    <property type="match status" value="1"/>
</dbReference>